<evidence type="ECO:0000313" key="2">
    <source>
        <dbReference type="EMBL" id="GGK78048.1"/>
    </source>
</evidence>
<keyword evidence="3" id="KW-1185">Reference proteome</keyword>
<proteinExistence type="predicted"/>
<protein>
    <submittedName>
        <fullName evidence="2">Uncharacterized protein</fullName>
    </submittedName>
</protein>
<evidence type="ECO:0000313" key="3">
    <source>
        <dbReference type="Proteomes" id="UP000662111"/>
    </source>
</evidence>
<comment type="caution">
    <text evidence="2">The sequence shown here is derived from an EMBL/GenBank/DDBJ whole genome shotgun (WGS) entry which is preliminary data.</text>
</comment>
<reference evidence="3" key="1">
    <citation type="journal article" date="2019" name="Int. J. Syst. Evol. Microbiol.">
        <title>The Global Catalogue of Microorganisms (GCM) 10K type strain sequencing project: providing services to taxonomists for standard genome sequencing and annotation.</title>
        <authorList>
            <consortium name="The Broad Institute Genomics Platform"/>
            <consortium name="The Broad Institute Genome Sequencing Center for Infectious Disease"/>
            <person name="Wu L."/>
            <person name="Ma J."/>
        </authorList>
    </citation>
    <scope>NUCLEOTIDE SEQUENCE [LARGE SCALE GENOMIC DNA]</scope>
    <source>
        <strain evidence="3">CGMCC 1.5362</strain>
    </source>
</reference>
<sequence>MSNRYRVVPGRPAILAISARDRKREKRPRVRPTPAGTAASAAPSDVSPVAGWASGGGASDGGVGWAVVGKGLVVTAWPVRTSQGTMTCSSWAGVPEMTSARPVMSSGVRRFGSSPRSGRNRVPCSSRARAVSERSALSVRGSPARRALVAIVCRRSRQAVTEAASPVMTSWAVPSSSRTA</sequence>
<dbReference type="Proteomes" id="UP000662111">
    <property type="component" value="Unassembled WGS sequence"/>
</dbReference>
<feature type="region of interest" description="Disordered" evidence="1">
    <location>
        <begin position="18"/>
        <end position="47"/>
    </location>
</feature>
<evidence type="ECO:0000256" key="1">
    <source>
        <dbReference type="SAM" id="MobiDB-lite"/>
    </source>
</evidence>
<organism evidence="2 3">
    <name type="scientific">Ornithinimicrobium pekingense</name>
    <dbReference type="NCBI Taxonomy" id="384677"/>
    <lineage>
        <taxon>Bacteria</taxon>
        <taxon>Bacillati</taxon>
        <taxon>Actinomycetota</taxon>
        <taxon>Actinomycetes</taxon>
        <taxon>Micrococcales</taxon>
        <taxon>Ornithinimicrobiaceae</taxon>
        <taxon>Ornithinimicrobium</taxon>
    </lineage>
</organism>
<feature type="region of interest" description="Disordered" evidence="1">
    <location>
        <begin position="103"/>
        <end position="123"/>
    </location>
</feature>
<gene>
    <name evidence="2" type="ORF">GCM10011509_28220</name>
</gene>
<feature type="compositionally biased region" description="Low complexity" evidence="1">
    <location>
        <begin position="32"/>
        <end position="47"/>
    </location>
</feature>
<feature type="compositionally biased region" description="Basic residues" evidence="1">
    <location>
        <begin position="21"/>
        <end position="30"/>
    </location>
</feature>
<name>A0ABQ2FAY0_9MICO</name>
<accession>A0ABQ2FAY0</accession>
<dbReference type="EMBL" id="BMLB01000006">
    <property type="protein sequence ID" value="GGK78048.1"/>
    <property type="molecule type" value="Genomic_DNA"/>
</dbReference>